<dbReference type="SUPFAM" id="SSF53254">
    <property type="entry name" value="Phosphoglycerate mutase-like"/>
    <property type="match status" value="1"/>
</dbReference>
<dbReference type="InterPro" id="IPR029033">
    <property type="entry name" value="His_PPase_superfam"/>
</dbReference>
<evidence type="ECO:0000313" key="1">
    <source>
        <dbReference type="EMBL" id="CAF4740300.1"/>
    </source>
</evidence>
<comment type="caution">
    <text evidence="1">The sequence shown here is derived from an EMBL/GenBank/DDBJ whole genome shotgun (WGS) entry which is preliminary data.</text>
</comment>
<proteinExistence type="predicted"/>
<reference evidence="1" key="1">
    <citation type="submission" date="2021-02" db="EMBL/GenBank/DDBJ databases">
        <authorList>
            <person name="Nowell W R."/>
        </authorList>
    </citation>
    <scope>NUCLEOTIDE SEQUENCE</scope>
</reference>
<organism evidence="1 2">
    <name type="scientific">Rotaria magnacalcarata</name>
    <dbReference type="NCBI Taxonomy" id="392030"/>
    <lineage>
        <taxon>Eukaryota</taxon>
        <taxon>Metazoa</taxon>
        <taxon>Spiralia</taxon>
        <taxon>Gnathifera</taxon>
        <taxon>Rotifera</taxon>
        <taxon>Eurotatoria</taxon>
        <taxon>Bdelloidea</taxon>
        <taxon>Philodinida</taxon>
        <taxon>Philodinidae</taxon>
        <taxon>Rotaria</taxon>
    </lineage>
</organism>
<accession>A0A8S3ANF2</accession>
<feature type="non-terminal residue" evidence="1">
    <location>
        <position position="1"/>
    </location>
</feature>
<dbReference type="Proteomes" id="UP000676336">
    <property type="component" value="Unassembled WGS sequence"/>
</dbReference>
<gene>
    <name evidence="1" type="ORF">SMN809_LOCUS44690</name>
</gene>
<protein>
    <submittedName>
        <fullName evidence="1">Uncharacterized protein</fullName>
    </submittedName>
</protein>
<name>A0A8S3ANF2_9BILA</name>
<dbReference type="AlphaFoldDB" id="A0A8S3ANF2"/>
<dbReference type="Gene3D" id="3.40.50.1240">
    <property type="entry name" value="Phosphoglycerate mutase-like"/>
    <property type="match status" value="1"/>
</dbReference>
<evidence type="ECO:0000313" key="2">
    <source>
        <dbReference type="Proteomes" id="UP000676336"/>
    </source>
</evidence>
<dbReference type="EMBL" id="CAJOBI010134644">
    <property type="protein sequence ID" value="CAF4740300.1"/>
    <property type="molecule type" value="Genomic_DNA"/>
</dbReference>
<sequence>PKKNILSSPPMGYKPICVQLLARHGSRTFINSHDYDGQTMQIWQLAKEKNMLTPLGEQLKEDIELFIHENARVG</sequence>